<sequence length="406" mass="45987">MKRLLALLLIFALLLPACSFAELEEEDFDLEEEVEDMDLDEDDGISDEVINAEPVSEELQEEIRNALENADFIPTSELDENNLFINRNLPDNVINILLLGVDTRNAELIEEDVKLADVQIILSLNTETGEVKLSSILRDTVVMNPFTGVRSPINYSLRSFDDKGKFHDDPQRAIATVNYNFEMNIQYYVMINFRGVAAIVDKLGGIDMELTEGEAANINYYLKKNAKSISKHYDTKEAKAARVELKVEDGVQHLDGLQALMYARLRQNKTKKKYNLGDDWQRTARTRNLLDKLLQKVLKGNADIIDLVSYSVEYINSNMNPATMFDLIRTVLGGNIISKLGSGDSIMEQFRIPMGNADDGTKTWSYVQEKGDLYGKIWLSKTNGNLQKNIEGLHEFIYGQYYPAGE</sequence>
<evidence type="ECO:0000313" key="1">
    <source>
        <dbReference type="EMBL" id="QUC67431.1"/>
    </source>
</evidence>
<dbReference type="EMBL" id="CP068393">
    <property type="protein sequence ID" value="QUC67431.1"/>
    <property type="molecule type" value="Genomic_DNA"/>
</dbReference>
<accession>A0AC61MXC4</accession>
<reference evidence="1" key="1">
    <citation type="submission" date="2021-01" db="EMBL/GenBank/DDBJ databases">
        <title>Complete genome sequence of Clostridiales bacterium R-7.</title>
        <authorList>
            <person name="Mahoney-Kurpe S.C."/>
            <person name="Palevich N."/>
            <person name="Koike S."/>
            <person name="Moon C.D."/>
            <person name="Attwood G.T."/>
        </authorList>
    </citation>
    <scope>NUCLEOTIDE SEQUENCE</scope>
    <source>
        <strain evidence="1">R-7</strain>
    </source>
</reference>
<gene>
    <name evidence="1" type="ORF">JYE49_01635</name>
</gene>
<protein>
    <submittedName>
        <fullName evidence="1">LCP family protein</fullName>
    </submittedName>
</protein>
<proteinExistence type="predicted"/>
<organism evidence="1 2">
    <name type="scientific">Aristaeella hokkaidonensis</name>
    <dbReference type="NCBI Taxonomy" id="3046382"/>
    <lineage>
        <taxon>Bacteria</taxon>
        <taxon>Bacillati</taxon>
        <taxon>Bacillota</taxon>
        <taxon>Clostridia</taxon>
        <taxon>Eubacteriales</taxon>
        <taxon>Aristaeellaceae</taxon>
        <taxon>Aristaeella</taxon>
    </lineage>
</organism>
<evidence type="ECO:0000313" key="2">
    <source>
        <dbReference type="Proteomes" id="UP000682782"/>
    </source>
</evidence>
<keyword evidence="2" id="KW-1185">Reference proteome</keyword>
<name>A0AC61MXC4_9FIRM</name>
<dbReference type="Proteomes" id="UP000682782">
    <property type="component" value="Chromosome"/>
</dbReference>